<protein>
    <submittedName>
        <fullName evidence="1">Uncharacterized protein</fullName>
    </submittedName>
</protein>
<reference evidence="1" key="1">
    <citation type="submission" date="2018-02" db="EMBL/GenBank/DDBJ databases">
        <title>Rhizophora mucronata_Transcriptome.</title>
        <authorList>
            <person name="Meera S.P."/>
            <person name="Sreeshan A."/>
            <person name="Augustine A."/>
        </authorList>
    </citation>
    <scope>NUCLEOTIDE SEQUENCE</scope>
    <source>
        <tissue evidence="1">Leaf</tissue>
    </source>
</reference>
<accession>A0A2P2LD87</accession>
<sequence>MSKTVNRFSPCVLYLAERFQSGLHSWS</sequence>
<dbReference type="EMBL" id="GGEC01035445">
    <property type="protein sequence ID" value="MBX15929.1"/>
    <property type="molecule type" value="Transcribed_RNA"/>
</dbReference>
<organism evidence="1">
    <name type="scientific">Rhizophora mucronata</name>
    <name type="common">Asiatic mangrove</name>
    <dbReference type="NCBI Taxonomy" id="61149"/>
    <lineage>
        <taxon>Eukaryota</taxon>
        <taxon>Viridiplantae</taxon>
        <taxon>Streptophyta</taxon>
        <taxon>Embryophyta</taxon>
        <taxon>Tracheophyta</taxon>
        <taxon>Spermatophyta</taxon>
        <taxon>Magnoliopsida</taxon>
        <taxon>eudicotyledons</taxon>
        <taxon>Gunneridae</taxon>
        <taxon>Pentapetalae</taxon>
        <taxon>rosids</taxon>
        <taxon>fabids</taxon>
        <taxon>Malpighiales</taxon>
        <taxon>Rhizophoraceae</taxon>
        <taxon>Rhizophora</taxon>
    </lineage>
</organism>
<dbReference type="AlphaFoldDB" id="A0A2P2LD87"/>
<proteinExistence type="predicted"/>
<name>A0A2P2LD87_RHIMU</name>
<evidence type="ECO:0000313" key="1">
    <source>
        <dbReference type="EMBL" id="MBX15929.1"/>
    </source>
</evidence>